<dbReference type="Proteomes" id="UP000553776">
    <property type="component" value="Unassembled WGS sequence"/>
</dbReference>
<proteinExistence type="predicted"/>
<organism evidence="1 2">
    <name type="scientific">Cohnella xylanilytica</name>
    <dbReference type="NCBI Taxonomy" id="557555"/>
    <lineage>
        <taxon>Bacteria</taxon>
        <taxon>Bacillati</taxon>
        <taxon>Bacillota</taxon>
        <taxon>Bacilli</taxon>
        <taxon>Bacillales</taxon>
        <taxon>Paenibacillaceae</taxon>
        <taxon>Cohnella</taxon>
    </lineage>
</organism>
<dbReference type="RefSeq" id="WP_185140026.1">
    <property type="nucleotide sequence ID" value="NZ_BORM01000002.1"/>
</dbReference>
<gene>
    <name evidence="1" type="ORF">H7B90_32330</name>
</gene>
<name>A0A841U5Z2_9BACL</name>
<dbReference type="EMBL" id="JACJVR010000175">
    <property type="protein sequence ID" value="MBB6696087.1"/>
    <property type="molecule type" value="Genomic_DNA"/>
</dbReference>
<evidence type="ECO:0000313" key="2">
    <source>
        <dbReference type="Proteomes" id="UP000553776"/>
    </source>
</evidence>
<comment type="caution">
    <text evidence="1">The sequence shown here is derived from an EMBL/GenBank/DDBJ whole genome shotgun (WGS) entry which is preliminary data.</text>
</comment>
<keyword evidence="2" id="KW-1185">Reference proteome</keyword>
<dbReference type="AlphaFoldDB" id="A0A841U5Z2"/>
<protein>
    <submittedName>
        <fullName evidence="1">YjfB family protein</fullName>
    </submittedName>
</protein>
<accession>A0A841U5Z2</accession>
<sequence length="58" mass="6126">MDIGAVSTALSQSSLKQAVGIQVLAIAKNQAEIQGQMFVQMVGQSLDPNLGRNLDIKV</sequence>
<evidence type="ECO:0000313" key="1">
    <source>
        <dbReference type="EMBL" id="MBB6696087.1"/>
    </source>
</evidence>
<dbReference type="InterPro" id="IPR025906">
    <property type="entry name" value="YjfB_motility"/>
</dbReference>
<dbReference type="Pfam" id="PF14070">
    <property type="entry name" value="YjfB_motility"/>
    <property type="match status" value="1"/>
</dbReference>
<reference evidence="1 2" key="1">
    <citation type="submission" date="2020-08" db="EMBL/GenBank/DDBJ databases">
        <title>Cohnella phylogeny.</title>
        <authorList>
            <person name="Dunlap C."/>
        </authorList>
    </citation>
    <scope>NUCLEOTIDE SEQUENCE [LARGE SCALE GENOMIC DNA]</scope>
    <source>
        <strain evidence="1 2">DSM 25239</strain>
    </source>
</reference>